<dbReference type="Proteomes" id="UP000282759">
    <property type="component" value="Unassembled WGS sequence"/>
</dbReference>
<evidence type="ECO:0000313" key="2">
    <source>
        <dbReference type="EMBL" id="RVT99724.1"/>
    </source>
</evidence>
<dbReference type="EMBL" id="SACK01000007">
    <property type="protein sequence ID" value="RVT99724.1"/>
    <property type="molecule type" value="Genomic_DNA"/>
</dbReference>
<keyword evidence="1" id="KW-0472">Membrane</keyword>
<gene>
    <name evidence="2" type="ORF">EOD41_14870</name>
</gene>
<reference evidence="2 3" key="1">
    <citation type="submission" date="2019-01" db="EMBL/GenBank/DDBJ databases">
        <authorList>
            <person name="Chen W.-M."/>
        </authorList>
    </citation>
    <scope>NUCLEOTIDE SEQUENCE [LARGE SCALE GENOMIC DNA]</scope>
    <source>
        <strain evidence="2 3">YBJ-36</strain>
    </source>
</reference>
<proteinExistence type="predicted"/>
<comment type="caution">
    <text evidence="2">The sequence shown here is derived from an EMBL/GenBank/DDBJ whole genome shotgun (WGS) entry which is preliminary data.</text>
</comment>
<feature type="transmembrane region" description="Helical" evidence="1">
    <location>
        <begin position="6"/>
        <end position="24"/>
    </location>
</feature>
<dbReference type="OrthoDB" id="769052at2"/>
<keyword evidence="3" id="KW-1185">Reference proteome</keyword>
<protein>
    <submittedName>
        <fullName evidence="2">Uncharacterized protein</fullName>
    </submittedName>
</protein>
<sequence length="95" mass="10705">MTWIQFTGWISSLYICYYLVILVLDNRRLQHNKTGEAMSEVLTFPGEEIPQVVSPIETPAQKAQPDVISSGGVTLKSLFTLAREEAIIYTRPVSF</sequence>
<accession>A0A437MQ07</accession>
<name>A0A437MQ07_9SPHI</name>
<evidence type="ECO:0000256" key="1">
    <source>
        <dbReference type="SAM" id="Phobius"/>
    </source>
</evidence>
<keyword evidence="1" id="KW-0812">Transmembrane</keyword>
<dbReference type="AlphaFoldDB" id="A0A437MQ07"/>
<organism evidence="2 3">
    <name type="scientific">Mucilaginibacter limnophilus</name>
    <dbReference type="NCBI Taxonomy" id="1932778"/>
    <lineage>
        <taxon>Bacteria</taxon>
        <taxon>Pseudomonadati</taxon>
        <taxon>Bacteroidota</taxon>
        <taxon>Sphingobacteriia</taxon>
        <taxon>Sphingobacteriales</taxon>
        <taxon>Sphingobacteriaceae</taxon>
        <taxon>Mucilaginibacter</taxon>
    </lineage>
</organism>
<keyword evidence="1" id="KW-1133">Transmembrane helix</keyword>
<dbReference type="RefSeq" id="WP_127706314.1">
    <property type="nucleotide sequence ID" value="NZ_SACK01000007.1"/>
</dbReference>
<evidence type="ECO:0000313" key="3">
    <source>
        <dbReference type="Proteomes" id="UP000282759"/>
    </source>
</evidence>